<dbReference type="InterPro" id="IPR036388">
    <property type="entry name" value="WH-like_DNA-bd_sf"/>
</dbReference>
<evidence type="ECO:0000313" key="9">
    <source>
        <dbReference type="EMBL" id="GAN44419.1"/>
    </source>
</evidence>
<comment type="function">
    <text evidence="5">Modulates RecA activity.</text>
</comment>
<protein>
    <recommendedName>
        <fullName evidence="3 5">Regulatory protein RecX</fullName>
    </recommendedName>
</protein>
<dbReference type="HOGENOM" id="CLU_066607_5_2_6"/>
<dbReference type="InterPro" id="IPR003783">
    <property type="entry name" value="Regulatory_RecX"/>
</dbReference>
<dbReference type="HAMAP" id="MF_01114">
    <property type="entry name" value="RecX"/>
    <property type="match status" value="1"/>
</dbReference>
<evidence type="ECO:0000256" key="2">
    <source>
        <dbReference type="ARBA" id="ARBA00009695"/>
    </source>
</evidence>
<evidence type="ECO:0000256" key="5">
    <source>
        <dbReference type="HAMAP-Rule" id="MF_01114"/>
    </source>
</evidence>
<feature type="domain" description="RecX first three-helical" evidence="8">
    <location>
        <begin position="18"/>
        <end position="57"/>
    </location>
</feature>
<evidence type="ECO:0000259" key="7">
    <source>
        <dbReference type="Pfam" id="PF21981"/>
    </source>
</evidence>
<evidence type="ECO:0000256" key="1">
    <source>
        <dbReference type="ARBA" id="ARBA00004496"/>
    </source>
</evidence>
<gene>
    <name evidence="5" type="primary">recX</name>
    <name evidence="9" type="ORF">MBSD_0954</name>
    <name evidence="10" type="ORF">MBSD_n1178</name>
</gene>
<dbReference type="Pfam" id="PF02631">
    <property type="entry name" value="RecX_HTH2"/>
    <property type="match status" value="1"/>
</dbReference>
<dbReference type="STRING" id="1475481.GCA_000953855_01196"/>
<evidence type="ECO:0000256" key="4">
    <source>
        <dbReference type="ARBA" id="ARBA00022490"/>
    </source>
</evidence>
<dbReference type="Pfam" id="PF21982">
    <property type="entry name" value="RecX_HTH1"/>
    <property type="match status" value="1"/>
</dbReference>
<dbReference type="InterPro" id="IPR053926">
    <property type="entry name" value="RecX_HTH_1st"/>
</dbReference>
<keyword evidence="11" id="KW-1185">Reference proteome</keyword>
<accession>A0A0K8QN76</accession>
<dbReference type="Gene3D" id="1.10.10.10">
    <property type="entry name" value="Winged helix-like DNA-binding domain superfamily/Winged helix DNA-binding domain"/>
    <property type="match status" value="3"/>
</dbReference>
<comment type="similarity">
    <text evidence="2 5">Belongs to the RecX family.</text>
</comment>
<evidence type="ECO:0000313" key="11">
    <source>
        <dbReference type="Proteomes" id="UP000253740"/>
    </source>
</evidence>
<organism evidence="10">
    <name type="scientific">Mizugakiibacter sediminis</name>
    <dbReference type="NCBI Taxonomy" id="1475481"/>
    <lineage>
        <taxon>Bacteria</taxon>
        <taxon>Pseudomonadati</taxon>
        <taxon>Pseudomonadota</taxon>
        <taxon>Gammaproteobacteria</taxon>
        <taxon>Lysobacterales</taxon>
        <taxon>Rhodanobacteraceae</taxon>
        <taxon>Mizugakiibacter</taxon>
    </lineage>
</organism>
<evidence type="ECO:0000313" key="10">
    <source>
        <dbReference type="EMBL" id="GAP65887.1"/>
    </source>
</evidence>
<keyword evidence="4 5" id="KW-0963">Cytoplasm</keyword>
<dbReference type="Pfam" id="PF21981">
    <property type="entry name" value="RecX_HTH3"/>
    <property type="match status" value="1"/>
</dbReference>
<evidence type="ECO:0000259" key="8">
    <source>
        <dbReference type="Pfam" id="PF21982"/>
    </source>
</evidence>
<name>A0A0K8QN76_9GAMM</name>
<comment type="subcellular location">
    <subcellularLocation>
        <location evidence="1 5">Cytoplasm</location>
    </subcellularLocation>
</comment>
<dbReference type="OrthoDB" id="7066780at2"/>
<dbReference type="GO" id="GO:0006282">
    <property type="term" value="P:regulation of DNA repair"/>
    <property type="evidence" value="ECO:0007669"/>
    <property type="project" value="UniProtKB-UniRule"/>
</dbReference>
<dbReference type="EMBL" id="DF952378">
    <property type="protein sequence ID" value="GAN44419.1"/>
    <property type="molecule type" value="Genomic_DNA"/>
</dbReference>
<dbReference type="Proteomes" id="UP000253740">
    <property type="component" value="Unassembled WGS sequence"/>
</dbReference>
<feature type="domain" description="RecX second three-helical" evidence="6">
    <location>
        <begin position="64"/>
        <end position="104"/>
    </location>
</feature>
<reference evidence="9" key="1">
    <citation type="submission" date="2015-03" db="EMBL/GenBank/DDBJ databases">
        <title>Draft genome sequence of Mizugakiibacter sediminis skMP5.</title>
        <authorList>
            <person name="Watanabe T."/>
            <person name="Kojima H."/>
            <person name="Fukui M."/>
        </authorList>
    </citation>
    <scope>NUCLEOTIDE SEQUENCE</scope>
    <source>
        <strain evidence="9">SkMP5</strain>
    </source>
</reference>
<dbReference type="GO" id="GO:0005737">
    <property type="term" value="C:cytoplasm"/>
    <property type="evidence" value="ECO:0007669"/>
    <property type="project" value="UniProtKB-SubCell"/>
</dbReference>
<reference evidence="10" key="2">
    <citation type="submission" date="2015-08" db="EMBL/GenBank/DDBJ databases">
        <title>Complete DNA Sequence of Pseudomonas syringae pv. actinidiae, the Causal Agent of Kiwifruit Canker Disease.</title>
        <authorList>
            <person name="Rikkerink E.H.A."/>
            <person name="Fineran P.C."/>
        </authorList>
    </citation>
    <scope>NUCLEOTIDE SEQUENCE</scope>
    <source>
        <strain evidence="10">SkMP5</strain>
    </source>
</reference>
<dbReference type="InterPro" id="IPR053925">
    <property type="entry name" value="RecX_HTH_3rd"/>
</dbReference>
<evidence type="ECO:0000256" key="3">
    <source>
        <dbReference type="ARBA" id="ARBA00018111"/>
    </source>
</evidence>
<dbReference type="AlphaFoldDB" id="A0A0K8QN76"/>
<evidence type="ECO:0000259" key="6">
    <source>
        <dbReference type="Pfam" id="PF02631"/>
    </source>
</evidence>
<dbReference type="InterPro" id="IPR053924">
    <property type="entry name" value="RecX_HTH_2nd"/>
</dbReference>
<dbReference type="PANTHER" id="PTHR33602">
    <property type="entry name" value="REGULATORY PROTEIN RECX FAMILY PROTEIN"/>
    <property type="match status" value="1"/>
</dbReference>
<proteinExistence type="inferred from homology"/>
<feature type="domain" description="RecX third three-helical" evidence="7">
    <location>
        <begin position="112"/>
        <end position="153"/>
    </location>
</feature>
<dbReference type="EMBL" id="DF970177">
    <property type="protein sequence ID" value="GAP65887.1"/>
    <property type="molecule type" value="Genomic_DNA"/>
</dbReference>
<dbReference type="PANTHER" id="PTHR33602:SF1">
    <property type="entry name" value="REGULATORY PROTEIN RECX FAMILY PROTEIN"/>
    <property type="match status" value="1"/>
</dbReference>
<dbReference type="RefSeq" id="WP_062536064.1">
    <property type="nucleotide sequence ID" value="NZ_DF970177.1"/>
</dbReference>
<sequence>MRRRRDAHDTDDAPQRSAYDRALGWLARREQSRRELRARLDRSGYDEDETEAALDRLGRAQYQSDERFAEMLVRTRVAQGYGPRRIRAELRTHAIPEPTIRALLAQAEVDWAALAQQLLRRRYGRPAGDRAERDRRAQFLLRRGFDAATVRTVTHVDVDDAGAAED</sequence>